<feature type="compositionally biased region" description="Low complexity" evidence="1">
    <location>
        <begin position="1"/>
        <end position="12"/>
    </location>
</feature>
<dbReference type="RefSeq" id="WP_149771141.1">
    <property type="nucleotide sequence ID" value="NZ_VDFQ02000006.1"/>
</dbReference>
<dbReference type="InterPro" id="IPR032710">
    <property type="entry name" value="NTF2-like_dom_sf"/>
</dbReference>
<feature type="compositionally biased region" description="Low complexity" evidence="1">
    <location>
        <begin position="54"/>
        <end position="109"/>
    </location>
</feature>
<dbReference type="EMBL" id="VDFQ02000006">
    <property type="protein sequence ID" value="KAA1419918.1"/>
    <property type="molecule type" value="Genomic_DNA"/>
</dbReference>
<dbReference type="Proteomes" id="UP000307768">
    <property type="component" value="Unassembled WGS sequence"/>
</dbReference>
<feature type="region of interest" description="Disordered" evidence="1">
    <location>
        <begin position="1"/>
        <end position="120"/>
    </location>
</feature>
<keyword evidence="2" id="KW-0472">Membrane</keyword>
<keyword evidence="2" id="KW-0812">Transmembrane</keyword>
<sequence length="282" mass="29998">MSDQTPDQPSNDDPQDPQPRSGQPPQQPQQPPYGQQPPQQGYPQQPQQPPYGQQPPQQGYPQQPPYGQQYGQQPPQQGYQQQPPYGQQPPQQGYPQQQYGQPQYGQQPQYLPPNAPGDGSKGGPGKLIAIIGAALVALVLVVLAAVFLFGSSGGSGAGSPEDATQQFIDAVQDGDCDALVEVTTDDFRNGEGADKCKESLEGEDGGAGMLKALRDADFTIKDSKVDGDEATVTLSLEMLGTTVDQEVELEKQGGGWKVDDFGAVDAPDLPDLDDLDIPSATP</sequence>
<protein>
    <submittedName>
        <fullName evidence="4">DUF4878 domain-containing protein</fullName>
    </submittedName>
</protein>
<accession>A0A5Q6RPB6</accession>
<feature type="transmembrane region" description="Helical" evidence="2">
    <location>
        <begin position="127"/>
        <end position="150"/>
    </location>
</feature>
<organism evidence="4 5">
    <name type="scientific">Mumia zhuanghuii</name>
    <dbReference type="NCBI Taxonomy" id="2585211"/>
    <lineage>
        <taxon>Bacteria</taxon>
        <taxon>Bacillati</taxon>
        <taxon>Actinomycetota</taxon>
        <taxon>Actinomycetes</taxon>
        <taxon>Propionibacteriales</taxon>
        <taxon>Nocardioidaceae</taxon>
        <taxon>Mumia</taxon>
    </lineage>
</organism>
<dbReference type="OrthoDB" id="7174015at2"/>
<evidence type="ECO:0000256" key="2">
    <source>
        <dbReference type="SAM" id="Phobius"/>
    </source>
</evidence>
<dbReference type="AlphaFoldDB" id="A0A5Q6RPB6"/>
<gene>
    <name evidence="4" type="ORF">FE697_018655</name>
</gene>
<dbReference type="SUPFAM" id="SSF54427">
    <property type="entry name" value="NTF2-like"/>
    <property type="match status" value="1"/>
</dbReference>
<reference evidence="4 5" key="1">
    <citation type="submission" date="2019-09" db="EMBL/GenBank/DDBJ databases">
        <title>Mumia zhuanghuii sp. nov. isolated from the intestinal contents of plateau pika (Ochotona curzoniae) in the Qinghai-Tibet plateau of China.</title>
        <authorList>
            <person name="Tian Z."/>
        </authorList>
    </citation>
    <scope>NUCLEOTIDE SEQUENCE [LARGE SCALE GENOMIC DNA]</scope>
    <source>
        <strain evidence="5">350</strain>
    </source>
</reference>
<feature type="compositionally biased region" description="Low complexity" evidence="1">
    <location>
        <begin position="36"/>
        <end position="45"/>
    </location>
</feature>
<keyword evidence="2" id="KW-1133">Transmembrane helix</keyword>
<evidence type="ECO:0000259" key="3">
    <source>
        <dbReference type="Pfam" id="PF12680"/>
    </source>
</evidence>
<evidence type="ECO:0000313" key="5">
    <source>
        <dbReference type="Proteomes" id="UP000307768"/>
    </source>
</evidence>
<comment type="caution">
    <text evidence="4">The sequence shown here is derived from an EMBL/GenBank/DDBJ whole genome shotgun (WGS) entry which is preliminary data.</text>
</comment>
<evidence type="ECO:0000313" key="4">
    <source>
        <dbReference type="EMBL" id="KAA1419918.1"/>
    </source>
</evidence>
<evidence type="ECO:0000256" key="1">
    <source>
        <dbReference type="SAM" id="MobiDB-lite"/>
    </source>
</evidence>
<proteinExistence type="predicted"/>
<dbReference type="Pfam" id="PF12680">
    <property type="entry name" value="SnoaL_2"/>
    <property type="match status" value="1"/>
</dbReference>
<feature type="compositionally biased region" description="Pro residues" evidence="1">
    <location>
        <begin position="25"/>
        <end position="35"/>
    </location>
</feature>
<feature type="region of interest" description="Disordered" evidence="1">
    <location>
        <begin position="252"/>
        <end position="282"/>
    </location>
</feature>
<name>A0A5Q6RPB6_9ACTN</name>
<dbReference type="Gene3D" id="3.10.450.50">
    <property type="match status" value="1"/>
</dbReference>
<feature type="domain" description="SnoaL-like" evidence="3">
    <location>
        <begin position="165"/>
        <end position="249"/>
    </location>
</feature>
<dbReference type="InterPro" id="IPR037401">
    <property type="entry name" value="SnoaL-like"/>
</dbReference>